<accession>A0A9N9J6B7</accession>
<keyword evidence="2" id="KW-1185">Reference proteome</keyword>
<protein>
    <submittedName>
        <fullName evidence="1">8522_t:CDS:1</fullName>
    </submittedName>
</protein>
<feature type="non-terminal residue" evidence="1">
    <location>
        <position position="1"/>
    </location>
</feature>
<evidence type="ECO:0000313" key="1">
    <source>
        <dbReference type="EMBL" id="CAG8764484.1"/>
    </source>
</evidence>
<organism evidence="1 2">
    <name type="scientific">Funneliformis caledonium</name>
    <dbReference type="NCBI Taxonomy" id="1117310"/>
    <lineage>
        <taxon>Eukaryota</taxon>
        <taxon>Fungi</taxon>
        <taxon>Fungi incertae sedis</taxon>
        <taxon>Mucoromycota</taxon>
        <taxon>Glomeromycotina</taxon>
        <taxon>Glomeromycetes</taxon>
        <taxon>Glomerales</taxon>
        <taxon>Glomeraceae</taxon>
        <taxon>Funneliformis</taxon>
    </lineage>
</organism>
<dbReference type="Proteomes" id="UP000789570">
    <property type="component" value="Unassembled WGS sequence"/>
</dbReference>
<sequence length="63" mass="6798">ARPKVLRREMQRRRLISSLTVNSFTSILALTLTAVSFIPASSTAFTSSVSTAVTLIHPPPTIS</sequence>
<gene>
    <name evidence="1" type="ORF">FCALED_LOCUS17138</name>
</gene>
<feature type="non-terminal residue" evidence="1">
    <location>
        <position position="63"/>
    </location>
</feature>
<name>A0A9N9J6B7_9GLOM</name>
<evidence type="ECO:0000313" key="2">
    <source>
        <dbReference type="Proteomes" id="UP000789570"/>
    </source>
</evidence>
<dbReference type="AlphaFoldDB" id="A0A9N9J6B7"/>
<comment type="caution">
    <text evidence="1">The sequence shown here is derived from an EMBL/GenBank/DDBJ whole genome shotgun (WGS) entry which is preliminary data.</text>
</comment>
<dbReference type="EMBL" id="CAJVPQ010024278">
    <property type="protein sequence ID" value="CAG8764484.1"/>
    <property type="molecule type" value="Genomic_DNA"/>
</dbReference>
<proteinExistence type="predicted"/>
<reference evidence="1" key="1">
    <citation type="submission" date="2021-06" db="EMBL/GenBank/DDBJ databases">
        <authorList>
            <person name="Kallberg Y."/>
            <person name="Tangrot J."/>
            <person name="Rosling A."/>
        </authorList>
    </citation>
    <scope>NUCLEOTIDE SEQUENCE</scope>
    <source>
        <strain evidence="1">UK204</strain>
    </source>
</reference>